<keyword evidence="3" id="KW-0285">Flavoprotein</keyword>
<dbReference type="Gene3D" id="3.30.43.10">
    <property type="entry name" value="Uridine Diphospho-n-acetylenolpyruvylglucosamine Reductase, domain 2"/>
    <property type="match status" value="1"/>
</dbReference>
<dbReference type="InterPro" id="IPR016169">
    <property type="entry name" value="FAD-bd_PCMH_sub2"/>
</dbReference>
<evidence type="ECO:0000259" key="6">
    <source>
        <dbReference type="PROSITE" id="PS51387"/>
    </source>
</evidence>
<comment type="cofactor">
    <cofactor evidence="1">
        <name>FAD</name>
        <dbReference type="ChEBI" id="CHEBI:57692"/>
    </cofactor>
</comment>
<dbReference type="InterPro" id="IPR016166">
    <property type="entry name" value="FAD-bd_PCMH"/>
</dbReference>
<evidence type="ECO:0000313" key="7">
    <source>
        <dbReference type="EMBL" id="MQY06443.1"/>
    </source>
</evidence>
<name>A0A7K0BZ46_9ACTN</name>
<dbReference type="InterPro" id="IPR050416">
    <property type="entry name" value="FAD-linked_Oxidoreductase"/>
</dbReference>
<dbReference type="InterPro" id="IPR006094">
    <property type="entry name" value="Oxid_FAD_bind_N"/>
</dbReference>
<dbReference type="InterPro" id="IPR006093">
    <property type="entry name" value="Oxy_OxRdtase_FAD_BS"/>
</dbReference>
<sequence>MTDELRARLQDGVQGPVLWRGDDGYDDEVRGFQTAYAHRPDVVVGATGPGDVQAAVRYALDRGVSIAVQSTGHGVTVTEDGGVLVTTGRLGRVTVDPATGRARIGAGARWRDVAEAAAPHGLIPPSGSAPHVGVAGYTLAGGMSLLGRQLGYAADRVTALTVVTADAEVRRVTADSDPDLFWALRGGRDNFGIVTELEIELLRGDRIWGGGIHFDASRAAEVLELFRTWSAGLPDTMTPSIGMLGYPPIPALPEPLRGRHVVHVRFASTDLAGAPELARPFLDLGDPVLSKLGELPYTEAGSIYGEPDFAHAYTGNNVLLGELDAEALADVPALTGPDAPVPCIMDLRQLGGAFSRPPEAPNAVPFREAAYVLRVLSPLDDQDPQEIRDTHARFYDRFKPWTIGRSLNFVYGRSGPTDYTHELYDSETLARLTALKKTYDPGNVFRCTQNIPPA</sequence>
<dbReference type="AlphaFoldDB" id="A0A7K0BZ46"/>
<dbReference type="Pfam" id="PF01565">
    <property type="entry name" value="FAD_binding_4"/>
    <property type="match status" value="1"/>
</dbReference>
<dbReference type="PANTHER" id="PTHR42973:SF39">
    <property type="entry name" value="FAD-BINDING PCMH-TYPE DOMAIN-CONTAINING PROTEIN"/>
    <property type="match status" value="1"/>
</dbReference>
<dbReference type="EMBL" id="WEGH01000003">
    <property type="protein sequence ID" value="MQY06443.1"/>
    <property type="molecule type" value="Genomic_DNA"/>
</dbReference>
<feature type="domain" description="FAD-binding PCMH-type" evidence="6">
    <location>
        <begin position="36"/>
        <end position="204"/>
    </location>
</feature>
<dbReference type="PANTHER" id="PTHR42973">
    <property type="entry name" value="BINDING OXIDOREDUCTASE, PUTATIVE (AFU_ORTHOLOGUE AFUA_1G17690)-RELATED"/>
    <property type="match status" value="1"/>
</dbReference>
<dbReference type="PROSITE" id="PS51387">
    <property type="entry name" value="FAD_PCMH"/>
    <property type="match status" value="1"/>
</dbReference>
<dbReference type="Proteomes" id="UP000487268">
    <property type="component" value="Unassembled WGS sequence"/>
</dbReference>
<keyword evidence="4" id="KW-0274">FAD</keyword>
<gene>
    <name evidence="7" type="primary">mcrA_2</name>
    <name evidence="7" type="ORF">ACRB68_45310</name>
</gene>
<dbReference type="InterPro" id="IPR012951">
    <property type="entry name" value="BBE"/>
</dbReference>
<protein>
    <submittedName>
        <fullName evidence="7">Mitomycin radical oxidase</fullName>
        <ecNumber evidence="7">1.5.3.-</ecNumber>
    </submittedName>
</protein>
<keyword evidence="8" id="KW-1185">Reference proteome</keyword>
<dbReference type="Gene3D" id="3.30.465.10">
    <property type="match status" value="1"/>
</dbReference>
<dbReference type="RefSeq" id="WP_328594612.1">
    <property type="nucleotide sequence ID" value="NZ_WEGH01000003.1"/>
</dbReference>
<proteinExistence type="inferred from homology"/>
<accession>A0A7K0BZ46</accession>
<dbReference type="PROSITE" id="PS00862">
    <property type="entry name" value="OX2_COVAL_FAD"/>
    <property type="match status" value="1"/>
</dbReference>
<evidence type="ECO:0000256" key="4">
    <source>
        <dbReference type="ARBA" id="ARBA00022827"/>
    </source>
</evidence>
<dbReference type="InterPro" id="IPR016167">
    <property type="entry name" value="FAD-bd_PCMH_sub1"/>
</dbReference>
<evidence type="ECO:0000256" key="1">
    <source>
        <dbReference type="ARBA" id="ARBA00001974"/>
    </source>
</evidence>
<dbReference type="Pfam" id="PF08031">
    <property type="entry name" value="BBE"/>
    <property type="match status" value="1"/>
</dbReference>
<evidence type="ECO:0000313" key="8">
    <source>
        <dbReference type="Proteomes" id="UP000487268"/>
    </source>
</evidence>
<reference evidence="7 8" key="1">
    <citation type="submission" date="2019-10" db="EMBL/GenBank/DDBJ databases">
        <title>Actinomadura rubteroloni sp. nov. and Actinomadura macrotermitis sp. nov., isolated from the gut of fungus growing-termite Macrotermes natalensis.</title>
        <authorList>
            <person name="Benndorf R."/>
            <person name="Martin K."/>
            <person name="Kuefner M."/>
            <person name="De Beer W."/>
            <person name="Kaster A.-K."/>
            <person name="Vollmers J."/>
            <person name="Poulsen M."/>
            <person name="Beemelmanns C."/>
        </authorList>
    </citation>
    <scope>NUCLEOTIDE SEQUENCE [LARGE SCALE GENOMIC DNA]</scope>
    <source>
        <strain evidence="7 8">RB68</strain>
    </source>
</reference>
<comment type="caution">
    <text evidence="7">The sequence shown here is derived from an EMBL/GenBank/DDBJ whole genome shotgun (WGS) entry which is preliminary data.</text>
</comment>
<dbReference type="SUPFAM" id="SSF56176">
    <property type="entry name" value="FAD-binding/transporter-associated domain-like"/>
    <property type="match status" value="1"/>
</dbReference>
<evidence type="ECO:0000256" key="2">
    <source>
        <dbReference type="ARBA" id="ARBA00005466"/>
    </source>
</evidence>
<dbReference type="EC" id="1.5.3.-" evidence="7"/>
<dbReference type="GO" id="GO:0016491">
    <property type="term" value="F:oxidoreductase activity"/>
    <property type="evidence" value="ECO:0007669"/>
    <property type="project" value="UniProtKB-KW"/>
</dbReference>
<keyword evidence="5 7" id="KW-0560">Oxidoreductase</keyword>
<dbReference type="Gene3D" id="3.40.462.20">
    <property type="match status" value="1"/>
</dbReference>
<organism evidence="7 8">
    <name type="scientific">Actinomadura macrotermitis</name>
    <dbReference type="NCBI Taxonomy" id="2585200"/>
    <lineage>
        <taxon>Bacteria</taxon>
        <taxon>Bacillati</taxon>
        <taxon>Actinomycetota</taxon>
        <taxon>Actinomycetes</taxon>
        <taxon>Streptosporangiales</taxon>
        <taxon>Thermomonosporaceae</taxon>
        <taxon>Actinomadura</taxon>
    </lineage>
</organism>
<dbReference type="GO" id="GO:0071949">
    <property type="term" value="F:FAD binding"/>
    <property type="evidence" value="ECO:0007669"/>
    <property type="project" value="InterPro"/>
</dbReference>
<dbReference type="InterPro" id="IPR036318">
    <property type="entry name" value="FAD-bd_PCMH-like_sf"/>
</dbReference>
<evidence type="ECO:0000256" key="5">
    <source>
        <dbReference type="ARBA" id="ARBA00023002"/>
    </source>
</evidence>
<comment type="similarity">
    <text evidence="2">Belongs to the oxygen-dependent FAD-linked oxidoreductase family.</text>
</comment>
<evidence type="ECO:0000256" key="3">
    <source>
        <dbReference type="ARBA" id="ARBA00022630"/>
    </source>
</evidence>